<evidence type="ECO:0000256" key="2">
    <source>
        <dbReference type="SAM" id="SignalP"/>
    </source>
</evidence>
<keyword evidence="2" id="KW-0732">Signal</keyword>
<organism evidence="3 4">
    <name type="scientific">Dendronalium phyllosphericum CENA369</name>
    <dbReference type="NCBI Taxonomy" id="1725256"/>
    <lineage>
        <taxon>Bacteria</taxon>
        <taxon>Bacillati</taxon>
        <taxon>Cyanobacteriota</taxon>
        <taxon>Cyanophyceae</taxon>
        <taxon>Nostocales</taxon>
        <taxon>Nostocaceae</taxon>
        <taxon>Dendronalium</taxon>
        <taxon>Dendronalium phyllosphericum</taxon>
    </lineage>
</organism>
<keyword evidence="4" id="KW-1185">Reference proteome</keyword>
<dbReference type="RefSeq" id="WP_214433096.1">
    <property type="nucleotide sequence ID" value="NZ_CAWPUQ010000300.1"/>
</dbReference>
<name>A0A8J7LFW8_9NOST</name>
<comment type="caution">
    <text evidence="3">The sequence shown here is derived from an EMBL/GenBank/DDBJ whole genome shotgun (WGS) entry which is preliminary data.</text>
</comment>
<feature type="region of interest" description="Disordered" evidence="1">
    <location>
        <begin position="66"/>
        <end position="103"/>
    </location>
</feature>
<protein>
    <submittedName>
        <fullName evidence="3">Uncharacterized protein</fullName>
    </submittedName>
</protein>
<evidence type="ECO:0000256" key="1">
    <source>
        <dbReference type="SAM" id="MobiDB-lite"/>
    </source>
</evidence>
<accession>A0A8J7LFW8</accession>
<feature type="compositionally biased region" description="Polar residues" evidence="1">
    <location>
        <begin position="72"/>
        <end position="93"/>
    </location>
</feature>
<feature type="signal peptide" evidence="2">
    <location>
        <begin position="1"/>
        <end position="27"/>
    </location>
</feature>
<dbReference type="AlphaFoldDB" id="A0A8J7LFW8"/>
<dbReference type="Proteomes" id="UP000662314">
    <property type="component" value="Unassembled WGS sequence"/>
</dbReference>
<feature type="chain" id="PRO_5035157274" evidence="2">
    <location>
        <begin position="28"/>
        <end position="103"/>
    </location>
</feature>
<evidence type="ECO:0000313" key="3">
    <source>
        <dbReference type="EMBL" id="MBH8574279.1"/>
    </source>
</evidence>
<reference evidence="3 4" key="1">
    <citation type="journal article" date="2021" name="Int. J. Syst. Evol. Microbiol.">
        <title>Amazonocrinis nigriterrae gen. nov., sp. nov., Atlanticothrix silvestris gen. nov., sp. nov. and Dendronalium phyllosphericum gen. nov., sp. nov., nostocacean cyanobacteria from Brazilian environments.</title>
        <authorList>
            <person name="Alvarenga D.O."/>
            <person name="Andreote A.P.D."/>
            <person name="Branco L.H.Z."/>
            <person name="Delbaje E."/>
            <person name="Cruz R.B."/>
            <person name="Varani A.M."/>
            <person name="Fiore M.F."/>
        </authorList>
    </citation>
    <scope>NUCLEOTIDE SEQUENCE [LARGE SCALE GENOMIC DNA]</scope>
    <source>
        <strain evidence="3 4">CENA369</strain>
    </source>
</reference>
<dbReference type="EMBL" id="JAECZA010000064">
    <property type="protein sequence ID" value="MBH8574279.1"/>
    <property type="molecule type" value="Genomic_DNA"/>
</dbReference>
<proteinExistence type="predicted"/>
<evidence type="ECO:0000313" key="4">
    <source>
        <dbReference type="Proteomes" id="UP000662314"/>
    </source>
</evidence>
<gene>
    <name evidence="3" type="ORF">I8752_14880</name>
</gene>
<sequence length="103" mass="11307">MNTNKLMSTLAVASLAGILLTSYIAKGEVVNMEPQDTNIQKENTTQTHEQIKDYWTPERMRNAKPLMPTVTDIPNSSSPSDIKQPSHRTNSGAGSAPIEPIQQ</sequence>